<dbReference type="EMBL" id="JABWGO010000012">
    <property type="protein sequence ID" value="NUW45592.1"/>
    <property type="molecule type" value="Genomic_DNA"/>
</dbReference>
<keyword evidence="2" id="KW-1185">Reference proteome</keyword>
<dbReference type="Pfam" id="PF18897">
    <property type="entry name" value="Gp3-like"/>
    <property type="match status" value="1"/>
</dbReference>
<dbReference type="InterPro" id="IPR043991">
    <property type="entry name" value="Gp3-like"/>
</dbReference>
<organism evidence="1 2">
    <name type="scientific">Nonomuraea rhodomycinica</name>
    <dbReference type="NCBI Taxonomy" id="1712872"/>
    <lineage>
        <taxon>Bacteria</taxon>
        <taxon>Bacillati</taxon>
        <taxon>Actinomycetota</taxon>
        <taxon>Actinomycetes</taxon>
        <taxon>Streptosporangiales</taxon>
        <taxon>Streptosporangiaceae</taxon>
        <taxon>Nonomuraea</taxon>
    </lineage>
</organism>
<evidence type="ECO:0000313" key="2">
    <source>
        <dbReference type="Proteomes" id="UP000546126"/>
    </source>
</evidence>
<name>A0A7Y6IWD5_9ACTN</name>
<dbReference type="Proteomes" id="UP000546126">
    <property type="component" value="Unassembled WGS sequence"/>
</dbReference>
<evidence type="ECO:0000313" key="1">
    <source>
        <dbReference type="EMBL" id="NUW45592.1"/>
    </source>
</evidence>
<gene>
    <name evidence="1" type="ORF">HT134_36580</name>
</gene>
<comment type="caution">
    <text evidence="1">The sequence shown here is derived from an EMBL/GenBank/DDBJ whole genome shotgun (WGS) entry which is preliminary data.</text>
</comment>
<accession>A0A7Y6IWD5</accession>
<dbReference type="AlphaFoldDB" id="A0A7Y6IWD5"/>
<dbReference type="RefSeq" id="WP_175605050.1">
    <property type="nucleotide sequence ID" value="NZ_JABWGO010000012.1"/>
</dbReference>
<protein>
    <submittedName>
        <fullName evidence="1">Uncharacterized protein</fullName>
    </submittedName>
</protein>
<reference evidence="1 2" key="1">
    <citation type="submission" date="2020-06" db="EMBL/GenBank/DDBJ databases">
        <authorList>
            <person name="Chanama M."/>
        </authorList>
    </citation>
    <scope>NUCLEOTIDE SEQUENCE [LARGE SCALE GENOMIC DNA]</scope>
    <source>
        <strain evidence="1 2">TBRC6557</strain>
    </source>
</reference>
<sequence>MGSRIITLQRQARELGRLRTGYSVPNDDPNKRPRAVRSQTWIVTSHAEHYVQAAADIWGGQVEKWQPQGNGAAQWRVITQTSSLDAILPPGDPLSQAYETWTKGGAQRRCDGMTETLSDSPCLCRAQWGENFHEVAPRDLACKMTTRLNVILPEMPDIGAWRVETHSYHSANEIAAAVDVLKGSIGLDALIPVRLRIEQRTRVAQGKTKQFPVVAVELRGSTAGQVLAGAAQTVPVGGGQLRPEVEQGGAAALEAPRPAVKPTAEDFVAAAQGSQSLDDLSTNLAAAQHAGFARNLQDQKDPVAVAFMRRRAELSAPTTAPVAPTAPPRLERVAAQQDSEDADLVWQQIVAAWPGTTSELNTAFAQTMSGLDPASAGPGDLSTFLAKLRAGELTEGATS</sequence>
<proteinExistence type="predicted"/>